<evidence type="ECO:0000256" key="5">
    <source>
        <dbReference type="ARBA" id="ARBA00037410"/>
    </source>
</evidence>
<dbReference type="InterPro" id="IPR018376">
    <property type="entry name" value="Enoyl-CoA_hyd/isom_CS"/>
</dbReference>
<organism evidence="8 9">
    <name type="scientific">Congregibacter brevis</name>
    <dbReference type="NCBI Taxonomy" id="3081201"/>
    <lineage>
        <taxon>Bacteria</taxon>
        <taxon>Pseudomonadati</taxon>
        <taxon>Pseudomonadota</taxon>
        <taxon>Gammaproteobacteria</taxon>
        <taxon>Cellvibrionales</taxon>
        <taxon>Halieaceae</taxon>
        <taxon>Congregibacter</taxon>
    </lineage>
</organism>
<proteinExistence type="inferred from homology"/>
<evidence type="ECO:0000256" key="1">
    <source>
        <dbReference type="ARBA" id="ARBA00005254"/>
    </source>
</evidence>
<dbReference type="PANTHER" id="PTHR43602">
    <property type="match status" value="1"/>
</dbReference>
<evidence type="ECO:0000256" key="6">
    <source>
        <dbReference type="ARBA" id="ARBA00040545"/>
    </source>
</evidence>
<evidence type="ECO:0000256" key="3">
    <source>
        <dbReference type="ARBA" id="ARBA00022946"/>
    </source>
</evidence>
<gene>
    <name evidence="8" type="ORF">R0137_00535</name>
</gene>
<dbReference type="Proteomes" id="UP001626549">
    <property type="component" value="Chromosome"/>
</dbReference>
<dbReference type="SUPFAM" id="SSF52096">
    <property type="entry name" value="ClpP/crotonase"/>
    <property type="match status" value="1"/>
</dbReference>
<dbReference type="InterPro" id="IPR014748">
    <property type="entry name" value="Enoyl-CoA_hydra_C"/>
</dbReference>
<dbReference type="CDD" id="cd06558">
    <property type="entry name" value="crotonase-like"/>
    <property type="match status" value="1"/>
</dbReference>
<evidence type="ECO:0000256" key="4">
    <source>
        <dbReference type="ARBA" id="ARBA00023098"/>
    </source>
</evidence>
<protein>
    <recommendedName>
        <fullName evidence="6">Enoyl-CoA hydratase domain-containing protein 3, mitochondrial</fullName>
    </recommendedName>
</protein>
<keyword evidence="8" id="KW-0456">Lyase</keyword>
<keyword evidence="4" id="KW-0443">Lipid metabolism</keyword>
<dbReference type="RefSeq" id="WP_407327763.1">
    <property type="nucleotide sequence ID" value="NZ_CP136865.1"/>
</dbReference>
<dbReference type="GO" id="GO:0004300">
    <property type="term" value="F:enoyl-CoA hydratase activity"/>
    <property type="evidence" value="ECO:0007669"/>
    <property type="project" value="UniProtKB-EC"/>
</dbReference>
<sequence>MSETAVNMQAPLTERNGNNVRWITLDREKQRNPLSLHMLNSLIDALERANEDPAVRAIVIAANGPVFSAGHDLREMSQREGESRDSQLQRMRLILDTCSRMMLGIVNSPKAIIACVQGTATAAGCQLVSACDLAIAVETASFCTPGVNMGGFCTTPLVGIGRNVHRKHAMAMALTGDSFSAEDAVRFGLINECVPVDQLVERTAALAERIAAKSAQGIRHGKADFYRQVDMPIEDAFAYANDAMVRAMTSPDAEEGKAAFFEKRPPVWGDA</sequence>
<dbReference type="PANTHER" id="PTHR43602:SF1">
    <property type="entry name" value="ENOYL-COA HYDRATASE DOMAIN-CONTAINING PROTEIN 3, MITOCHONDRIAL"/>
    <property type="match status" value="1"/>
</dbReference>
<dbReference type="InterPro" id="IPR029045">
    <property type="entry name" value="ClpP/crotonase-like_dom_sf"/>
</dbReference>
<evidence type="ECO:0000256" key="2">
    <source>
        <dbReference type="ARBA" id="ARBA00022832"/>
    </source>
</evidence>
<name>A0ABZ0ID80_9GAMM</name>
<evidence type="ECO:0000313" key="8">
    <source>
        <dbReference type="EMBL" id="WOJ97075.1"/>
    </source>
</evidence>
<evidence type="ECO:0000256" key="7">
    <source>
        <dbReference type="RuleBase" id="RU003707"/>
    </source>
</evidence>
<dbReference type="InterPro" id="IPR052377">
    <property type="entry name" value="Mitochondrial_ECH-domain"/>
</dbReference>
<comment type="similarity">
    <text evidence="1 7">Belongs to the enoyl-CoA hydratase/isomerase family.</text>
</comment>
<dbReference type="EMBL" id="CP136865">
    <property type="protein sequence ID" value="WOJ97075.1"/>
    <property type="molecule type" value="Genomic_DNA"/>
</dbReference>
<accession>A0ABZ0ID80</accession>
<dbReference type="InterPro" id="IPR001753">
    <property type="entry name" value="Enoyl-CoA_hydra/iso"/>
</dbReference>
<reference evidence="8 9" key="1">
    <citation type="submission" date="2023-10" db="EMBL/GenBank/DDBJ databases">
        <title>Two novel species belonging to the OM43/NOR5 clade.</title>
        <authorList>
            <person name="Park M."/>
        </authorList>
    </citation>
    <scope>NUCLEOTIDE SEQUENCE [LARGE SCALE GENOMIC DNA]</scope>
    <source>
        <strain evidence="8 9">IMCC45268</strain>
    </source>
</reference>
<keyword evidence="9" id="KW-1185">Reference proteome</keyword>
<keyword evidence="2" id="KW-0276">Fatty acid metabolism</keyword>
<dbReference type="Pfam" id="PF00378">
    <property type="entry name" value="ECH_1"/>
    <property type="match status" value="1"/>
</dbReference>
<evidence type="ECO:0000313" key="9">
    <source>
        <dbReference type="Proteomes" id="UP001626549"/>
    </source>
</evidence>
<dbReference type="NCBIfam" id="NF006008">
    <property type="entry name" value="PRK08139.1"/>
    <property type="match status" value="1"/>
</dbReference>
<dbReference type="Gene3D" id="1.10.12.10">
    <property type="entry name" value="Lyase 2-enoyl-coa Hydratase, Chain A, domain 2"/>
    <property type="match status" value="1"/>
</dbReference>
<dbReference type="PROSITE" id="PS00166">
    <property type="entry name" value="ENOYL_COA_HYDRATASE"/>
    <property type="match status" value="1"/>
</dbReference>
<comment type="function">
    <text evidence="5">May play a role in fatty acid biosynthesis and insulin sensitivity.</text>
</comment>
<dbReference type="Gene3D" id="3.90.226.10">
    <property type="entry name" value="2-enoyl-CoA Hydratase, Chain A, domain 1"/>
    <property type="match status" value="1"/>
</dbReference>
<keyword evidence="3" id="KW-0809">Transit peptide</keyword>